<evidence type="ECO:0000259" key="1">
    <source>
        <dbReference type="Pfam" id="PF00156"/>
    </source>
</evidence>
<dbReference type="Pfam" id="PF00156">
    <property type="entry name" value="Pribosyltran"/>
    <property type="match status" value="1"/>
</dbReference>
<sequence>MVSQASHPFPYADRADAGRVLAGALEGYRGRQDLLILGLPRGGVPVAAEAAAALDAALDVVLVRKIGHPRQPELAAGAVAEAGGAAAEVWNEAIVRAWLSSAGPRGQTDLDAVLAAERKELQRRARVFRGDRGVQAITGRTVIVVDDGIATGATMRAALAAVRSLDPCRLVAAAPMSCTAAGSLTAAADDVVLPWPDSGLPAVGSAYRRFGQTSEAEVRMLLGIT</sequence>
<dbReference type="Gene3D" id="3.40.50.2020">
    <property type="match status" value="1"/>
</dbReference>
<dbReference type="EMBL" id="BAAALV010000002">
    <property type="protein sequence ID" value="GAA1909239.1"/>
    <property type="molecule type" value="Genomic_DNA"/>
</dbReference>
<keyword evidence="2" id="KW-0328">Glycosyltransferase</keyword>
<protein>
    <submittedName>
        <fullName evidence="2">Phosphoribosyltransferase</fullName>
    </submittedName>
</protein>
<keyword evidence="2" id="KW-0808">Transferase</keyword>
<dbReference type="InterPro" id="IPR000836">
    <property type="entry name" value="PRTase_dom"/>
</dbReference>
<name>A0ABN2P0W8_9MICC</name>
<dbReference type="InterPro" id="IPR029057">
    <property type="entry name" value="PRTase-like"/>
</dbReference>
<reference evidence="2 3" key="1">
    <citation type="journal article" date="2019" name="Int. J. Syst. Evol. Microbiol.">
        <title>The Global Catalogue of Microorganisms (GCM) 10K type strain sequencing project: providing services to taxonomists for standard genome sequencing and annotation.</title>
        <authorList>
            <consortium name="The Broad Institute Genomics Platform"/>
            <consortium name="The Broad Institute Genome Sequencing Center for Infectious Disease"/>
            <person name="Wu L."/>
            <person name="Ma J."/>
        </authorList>
    </citation>
    <scope>NUCLEOTIDE SEQUENCE [LARGE SCALE GENOMIC DNA]</scope>
    <source>
        <strain evidence="2 3">JCM 13316</strain>
    </source>
</reference>
<feature type="domain" description="Phosphoribosyltransferase" evidence="1">
    <location>
        <begin position="22"/>
        <end position="175"/>
    </location>
</feature>
<evidence type="ECO:0000313" key="3">
    <source>
        <dbReference type="Proteomes" id="UP001500784"/>
    </source>
</evidence>
<dbReference type="GO" id="GO:0016757">
    <property type="term" value="F:glycosyltransferase activity"/>
    <property type="evidence" value="ECO:0007669"/>
    <property type="project" value="UniProtKB-KW"/>
</dbReference>
<evidence type="ECO:0000313" key="2">
    <source>
        <dbReference type="EMBL" id="GAA1909239.1"/>
    </source>
</evidence>
<accession>A0ABN2P0W8</accession>
<organism evidence="2 3">
    <name type="scientific">Arthrobacter gandavensis</name>
    <dbReference type="NCBI Taxonomy" id="169960"/>
    <lineage>
        <taxon>Bacteria</taxon>
        <taxon>Bacillati</taxon>
        <taxon>Actinomycetota</taxon>
        <taxon>Actinomycetes</taxon>
        <taxon>Micrococcales</taxon>
        <taxon>Micrococcaceae</taxon>
        <taxon>Arthrobacter</taxon>
    </lineage>
</organism>
<dbReference type="SUPFAM" id="SSF53271">
    <property type="entry name" value="PRTase-like"/>
    <property type="match status" value="1"/>
</dbReference>
<keyword evidence="3" id="KW-1185">Reference proteome</keyword>
<comment type="caution">
    <text evidence="2">The sequence shown here is derived from an EMBL/GenBank/DDBJ whole genome shotgun (WGS) entry which is preliminary data.</text>
</comment>
<dbReference type="Gene3D" id="3.30.1310.20">
    <property type="entry name" value="PRTase-like"/>
    <property type="match status" value="1"/>
</dbReference>
<dbReference type="Proteomes" id="UP001500784">
    <property type="component" value="Unassembled WGS sequence"/>
</dbReference>
<dbReference type="RefSeq" id="WP_211372333.1">
    <property type="nucleotide sequence ID" value="NZ_BAAALV010000002.1"/>
</dbReference>
<dbReference type="CDD" id="cd06223">
    <property type="entry name" value="PRTases_typeI"/>
    <property type="match status" value="1"/>
</dbReference>
<proteinExistence type="predicted"/>
<gene>
    <name evidence="2" type="ORF">GCM10009688_12190</name>
</gene>